<reference evidence="2" key="2">
    <citation type="submission" date="2020-09" db="EMBL/GenBank/DDBJ databases">
        <authorList>
            <person name="Sun Q."/>
            <person name="Zhou Y."/>
        </authorList>
    </citation>
    <scope>NUCLEOTIDE SEQUENCE</scope>
    <source>
        <strain evidence="2">CGMCC 1.16134</strain>
    </source>
</reference>
<feature type="domain" description="NAD-dependent epimerase/dehydratase" evidence="1">
    <location>
        <begin position="4"/>
        <end position="229"/>
    </location>
</feature>
<dbReference type="PANTHER" id="PTHR43245">
    <property type="entry name" value="BIFUNCTIONAL POLYMYXIN RESISTANCE PROTEIN ARNA"/>
    <property type="match status" value="1"/>
</dbReference>
<protein>
    <submittedName>
        <fullName evidence="2">3-beta hydroxysteroid dehydrogenase</fullName>
    </submittedName>
</protein>
<comment type="caution">
    <text evidence="2">The sequence shown here is derived from an EMBL/GenBank/DDBJ whole genome shotgun (WGS) entry which is preliminary data.</text>
</comment>
<dbReference type="InterPro" id="IPR036291">
    <property type="entry name" value="NAD(P)-bd_dom_sf"/>
</dbReference>
<name>A0A917FEV8_9BACL</name>
<dbReference type="InterPro" id="IPR001509">
    <property type="entry name" value="Epimerase_deHydtase"/>
</dbReference>
<dbReference type="InterPro" id="IPR050177">
    <property type="entry name" value="Lipid_A_modif_metabolic_enz"/>
</dbReference>
<dbReference type="Pfam" id="PF01370">
    <property type="entry name" value="Epimerase"/>
    <property type="match status" value="1"/>
</dbReference>
<dbReference type="PANTHER" id="PTHR43245:SF24">
    <property type="entry name" value="DEHYDROGENASE"/>
    <property type="match status" value="1"/>
</dbReference>
<accession>A0A917FEV8</accession>
<gene>
    <name evidence="2" type="ORF">GCM10010912_15490</name>
</gene>
<evidence type="ECO:0000259" key="1">
    <source>
        <dbReference type="Pfam" id="PF01370"/>
    </source>
</evidence>
<dbReference type="SUPFAM" id="SSF51735">
    <property type="entry name" value="NAD(P)-binding Rossmann-fold domains"/>
    <property type="match status" value="1"/>
</dbReference>
<reference evidence="2" key="1">
    <citation type="journal article" date="2014" name="Int. J. Syst. Evol. Microbiol.">
        <title>Complete genome sequence of Corynebacterium casei LMG S-19264T (=DSM 44701T), isolated from a smear-ripened cheese.</title>
        <authorList>
            <consortium name="US DOE Joint Genome Institute (JGI-PGF)"/>
            <person name="Walter F."/>
            <person name="Albersmeier A."/>
            <person name="Kalinowski J."/>
            <person name="Ruckert C."/>
        </authorList>
    </citation>
    <scope>NUCLEOTIDE SEQUENCE</scope>
    <source>
        <strain evidence="2">CGMCC 1.16134</strain>
    </source>
</reference>
<dbReference type="AlphaFoldDB" id="A0A917FEV8"/>
<proteinExistence type="predicted"/>
<organism evidence="2 3">
    <name type="scientific">Paenibacillus albidus</name>
    <dbReference type="NCBI Taxonomy" id="2041023"/>
    <lineage>
        <taxon>Bacteria</taxon>
        <taxon>Bacillati</taxon>
        <taxon>Bacillota</taxon>
        <taxon>Bacilli</taxon>
        <taxon>Bacillales</taxon>
        <taxon>Paenibacillaceae</taxon>
        <taxon>Paenibacillus</taxon>
    </lineage>
</organism>
<keyword evidence="3" id="KW-1185">Reference proteome</keyword>
<sequence>MTKALVTGATGFLGRHTVRRLTELGWQVSGLGRNSGIGAQIEKEGAVFLGEDLRKGDAVAKACEGQDYVFHCGALSAPWGRYREFYGCNVEGTRNVVDGCIRHGVKRLIHISTPSLYFNFKPRVGIKENDPLPHKYANAYAATKRVAEQVVMQAGAEGLETVILRPRAIFGPMDNALFPRILLANNGRGVPLMNGGDALIDLTYVGNVVDAMLLSHNAPASAVGRIYNISNGTPVVFRELITELFALLKLPLHARRISYRAAYGAAAVLEGVHRIIPGLGEPLLTRYSAGTLALSQTLDITLAQEMLGYKPRTSIEEGLRHFADWWREQR</sequence>
<evidence type="ECO:0000313" key="2">
    <source>
        <dbReference type="EMBL" id="GGF71219.1"/>
    </source>
</evidence>
<dbReference type="Gene3D" id="3.40.50.720">
    <property type="entry name" value="NAD(P)-binding Rossmann-like Domain"/>
    <property type="match status" value="1"/>
</dbReference>
<dbReference type="EMBL" id="BMKR01000005">
    <property type="protein sequence ID" value="GGF71219.1"/>
    <property type="molecule type" value="Genomic_DNA"/>
</dbReference>
<dbReference type="RefSeq" id="WP_189023560.1">
    <property type="nucleotide sequence ID" value="NZ_BMKR01000005.1"/>
</dbReference>
<dbReference type="Proteomes" id="UP000637643">
    <property type="component" value="Unassembled WGS sequence"/>
</dbReference>
<evidence type="ECO:0000313" key="3">
    <source>
        <dbReference type="Proteomes" id="UP000637643"/>
    </source>
</evidence>